<dbReference type="GO" id="GO:0008177">
    <property type="term" value="F:succinate dehydrogenase (quinone) activity"/>
    <property type="evidence" value="ECO:0007669"/>
    <property type="project" value="UniProtKB-EC"/>
</dbReference>
<evidence type="ECO:0000313" key="17">
    <source>
        <dbReference type="EMBL" id="TFE27894.1"/>
    </source>
</evidence>
<keyword evidence="9" id="KW-0249">Electron transport</keyword>
<dbReference type="GO" id="GO:0009061">
    <property type="term" value="P:anaerobic respiration"/>
    <property type="evidence" value="ECO:0007669"/>
    <property type="project" value="TreeGrafter"/>
</dbReference>
<evidence type="ECO:0000256" key="12">
    <source>
        <dbReference type="ARBA" id="ARBA00049220"/>
    </source>
</evidence>
<keyword evidence="18" id="KW-1185">Reference proteome</keyword>
<protein>
    <recommendedName>
        <fullName evidence="4">succinate dehydrogenase</fullName>
        <ecNumber evidence="4">1.3.5.1</ecNumber>
    </recommendedName>
</protein>
<comment type="similarity">
    <text evidence="3">Belongs to the FAD-dependent oxidoreductase 2 family. FRD/SDH subfamily.</text>
</comment>
<dbReference type="PANTHER" id="PTHR11632">
    <property type="entry name" value="SUCCINATE DEHYDROGENASE 2 FLAVOPROTEIN SUBUNIT"/>
    <property type="match status" value="1"/>
</dbReference>
<keyword evidence="5" id="KW-0813">Transport</keyword>
<dbReference type="InterPro" id="IPR027477">
    <property type="entry name" value="Succ_DH/fumarate_Rdtase_cat_sf"/>
</dbReference>
<accession>A0A4Y8LZI2</accession>
<keyword evidence="6" id="KW-1003">Cell membrane</keyword>
<evidence type="ECO:0000256" key="13">
    <source>
        <dbReference type="PIRSR" id="PIRSR000171-1"/>
    </source>
</evidence>
<dbReference type="GO" id="GO:0033765">
    <property type="term" value="F:steroid dehydrogenase activity, acting on the CH-CH group of donors"/>
    <property type="evidence" value="ECO:0007669"/>
    <property type="project" value="UniProtKB-ARBA"/>
</dbReference>
<dbReference type="Proteomes" id="UP000297900">
    <property type="component" value="Unassembled WGS sequence"/>
</dbReference>
<dbReference type="FunFam" id="3.50.50.60:FF:000009">
    <property type="entry name" value="Succinate dehydrogenase flavoprotein subunit"/>
    <property type="match status" value="1"/>
</dbReference>
<evidence type="ECO:0000256" key="5">
    <source>
        <dbReference type="ARBA" id="ARBA00022448"/>
    </source>
</evidence>
<evidence type="ECO:0000259" key="16">
    <source>
        <dbReference type="Pfam" id="PF02910"/>
    </source>
</evidence>
<dbReference type="PANTHER" id="PTHR11632:SF53">
    <property type="entry name" value="SUCCINATE DEHYDROGENASE FLAVOPROTEIN SUBUNIT"/>
    <property type="match status" value="1"/>
</dbReference>
<dbReference type="InterPro" id="IPR036188">
    <property type="entry name" value="FAD/NAD-bd_sf"/>
</dbReference>
<evidence type="ECO:0000256" key="1">
    <source>
        <dbReference type="ARBA" id="ARBA00001974"/>
    </source>
</evidence>
<dbReference type="Pfam" id="PF02910">
    <property type="entry name" value="Succ_DH_flav_C"/>
    <property type="match status" value="1"/>
</dbReference>
<dbReference type="SUPFAM" id="SSF51905">
    <property type="entry name" value="FAD/NAD(P)-binding domain"/>
    <property type="match status" value="1"/>
</dbReference>
<feature type="active site" description="Proton acceptor" evidence="13">
    <location>
        <position position="285"/>
    </location>
</feature>
<dbReference type="InterPro" id="IPR030664">
    <property type="entry name" value="SdhA/FrdA/AprA"/>
</dbReference>
<feature type="coiled-coil region" evidence="14">
    <location>
        <begin position="465"/>
        <end position="492"/>
    </location>
</feature>
<evidence type="ECO:0000256" key="3">
    <source>
        <dbReference type="ARBA" id="ARBA00008040"/>
    </source>
</evidence>
<dbReference type="SUPFAM" id="SSF46977">
    <property type="entry name" value="Succinate dehydrogenase/fumarate reductase flavoprotein C-terminal domain"/>
    <property type="match status" value="1"/>
</dbReference>
<dbReference type="EMBL" id="SOMN01000008">
    <property type="protein sequence ID" value="TFE27894.1"/>
    <property type="molecule type" value="Genomic_DNA"/>
</dbReference>
<evidence type="ECO:0000256" key="7">
    <source>
        <dbReference type="ARBA" id="ARBA00022630"/>
    </source>
</evidence>
<evidence type="ECO:0000259" key="15">
    <source>
        <dbReference type="Pfam" id="PF00890"/>
    </source>
</evidence>
<gene>
    <name evidence="17" type="primary">sdhA</name>
    <name evidence="17" type="ORF">E2980_08925</name>
</gene>
<evidence type="ECO:0000313" key="18">
    <source>
        <dbReference type="Proteomes" id="UP000297900"/>
    </source>
</evidence>
<comment type="cofactor">
    <cofactor evidence="1">
        <name>FAD</name>
        <dbReference type="ChEBI" id="CHEBI:57692"/>
    </cofactor>
</comment>
<dbReference type="NCBIfam" id="TIGR01811">
    <property type="entry name" value="sdhA_Bsu"/>
    <property type="match status" value="1"/>
</dbReference>
<dbReference type="FunFam" id="3.90.700.10:FF:000004">
    <property type="entry name" value="Succinate dehydrogenase flavoprotein subunit"/>
    <property type="match status" value="1"/>
</dbReference>
<keyword evidence="14" id="KW-0175">Coiled coil</keyword>
<comment type="catalytic activity">
    <reaction evidence="12">
        <text>a quinone + succinate = fumarate + a quinol</text>
        <dbReference type="Rhea" id="RHEA:40523"/>
        <dbReference type="ChEBI" id="CHEBI:24646"/>
        <dbReference type="ChEBI" id="CHEBI:29806"/>
        <dbReference type="ChEBI" id="CHEBI:30031"/>
        <dbReference type="ChEBI" id="CHEBI:132124"/>
        <dbReference type="EC" id="1.3.5.1"/>
    </reaction>
</comment>
<evidence type="ECO:0000256" key="14">
    <source>
        <dbReference type="SAM" id="Coils"/>
    </source>
</evidence>
<dbReference type="FunFam" id="1.20.58.100:FF:000004">
    <property type="entry name" value="Succinate dehydrogenase flavoprotein subunit"/>
    <property type="match status" value="1"/>
</dbReference>
<dbReference type="PIRSF" id="PIRSF000171">
    <property type="entry name" value="SDHA_APRA_LASPO"/>
    <property type="match status" value="1"/>
</dbReference>
<comment type="caution">
    <text evidence="17">The sequence shown here is derived from an EMBL/GenBank/DDBJ whole genome shotgun (WGS) entry which is preliminary data.</text>
</comment>
<dbReference type="GO" id="GO:0050660">
    <property type="term" value="F:flavin adenine dinucleotide binding"/>
    <property type="evidence" value="ECO:0007669"/>
    <property type="project" value="TreeGrafter"/>
</dbReference>
<dbReference type="SUPFAM" id="SSF56425">
    <property type="entry name" value="Succinate dehydrogenase/fumarate reductase flavoprotein, catalytic domain"/>
    <property type="match status" value="1"/>
</dbReference>
<keyword evidence="10" id="KW-0560">Oxidoreductase</keyword>
<dbReference type="GO" id="GO:0009055">
    <property type="term" value="F:electron transfer activity"/>
    <property type="evidence" value="ECO:0007669"/>
    <property type="project" value="TreeGrafter"/>
</dbReference>
<dbReference type="NCBIfam" id="NF006392">
    <property type="entry name" value="PRK08641.1"/>
    <property type="match status" value="1"/>
</dbReference>
<dbReference type="Pfam" id="PF00890">
    <property type="entry name" value="FAD_binding_2"/>
    <property type="match status" value="1"/>
</dbReference>
<dbReference type="InterPro" id="IPR015939">
    <property type="entry name" value="Fum_Rdtase/Succ_DH_flav-like_C"/>
</dbReference>
<sequence length="585" mass="65274">MATQKVIVVGGGLAGLMATIKAAEAGARVDLFSLVPVKRSHSVCAQGGINGAVNTKGEGDSPWEHFDDTVYGGDFLANQPPVKAMCEAAPGIIHLMDRMGVMFSRTPEGLLDFRRFGGTQYHRTAFAGATTGQQLLYALDEQVRRWEAAGLVQKFEHWEFTSVVIDDDGVCRGIAAQDLRTMESVTFRGDAVILATGGPGIIFGKTTNSVINTGTAASAVYQQGVYYANGEFIQIHPTAIPGDDKLRLMSESARGEGGRIWTYKDGKPWYFLEEKYPAYGNLVPRDIATREIFDVCVEQKLGIDGENKVYLDLSHKDPKELDVKLGGIIEIYEKFMGDDPRKIPMQIFPAVHYSMGGMWVDYNQMTNIPGLFACGECEYQYHGANRLGANSLLSAIYGGMVTGPKAIEYIRGLKKSAEDVAESVFERERSKQANKYESILKMDGTENAYVLHKELGEWMTNNMTVVRYNKKLEETISKIKELKQRYQKININDTARWNNTGVAFTRQLWNMMELAEAMTVGALMRNESRGAHYKPEFTERDDDNFMKTTKAKWTAEGPEITYEDIDVSLIAPRKRDYSTNKKKEG</sequence>
<dbReference type="RefSeq" id="WP_135151838.1">
    <property type="nucleotide sequence ID" value="NZ_SOMN01000008.1"/>
</dbReference>
<dbReference type="InterPro" id="IPR037099">
    <property type="entry name" value="Fum_R/Succ_DH_flav-like_C_sf"/>
</dbReference>
<organism evidence="17 18">
    <name type="scientific">Cohnella luojiensis</name>
    <dbReference type="NCBI Taxonomy" id="652876"/>
    <lineage>
        <taxon>Bacteria</taxon>
        <taxon>Bacillati</taxon>
        <taxon>Bacillota</taxon>
        <taxon>Bacilli</taxon>
        <taxon>Bacillales</taxon>
        <taxon>Paenibacillaceae</taxon>
        <taxon>Cohnella</taxon>
    </lineage>
</organism>
<keyword evidence="8" id="KW-0274">FAD</keyword>
<dbReference type="PROSITE" id="PS00504">
    <property type="entry name" value="FRD_SDH_FAD_BINDING"/>
    <property type="match status" value="1"/>
</dbReference>
<dbReference type="Gene3D" id="1.20.58.100">
    <property type="entry name" value="Fumarate reductase/succinate dehydrogenase flavoprotein-like, C-terminal domain"/>
    <property type="match status" value="1"/>
</dbReference>
<dbReference type="AlphaFoldDB" id="A0A4Y8LZI2"/>
<evidence type="ECO:0000256" key="11">
    <source>
        <dbReference type="ARBA" id="ARBA00023136"/>
    </source>
</evidence>
<name>A0A4Y8LZI2_9BACL</name>
<dbReference type="EC" id="1.3.5.1" evidence="4"/>
<keyword evidence="11" id="KW-0472">Membrane</keyword>
<evidence type="ECO:0000256" key="4">
    <source>
        <dbReference type="ARBA" id="ARBA00012792"/>
    </source>
</evidence>
<dbReference type="GO" id="GO:0005886">
    <property type="term" value="C:plasma membrane"/>
    <property type="evidence" value="ECO:0007669"/>
    <property type="project" value="UniProtKB-SubCell"/>
</dbReference>
<dbReference type="Gene3D" id="3.90.700.10">
    <property type="entry name" value="Succinate dehydrogenase/fumarate reductase flavoprotein, catalytic domain"/>
    <property type="match status" value="1"/>
</dbReference>
<dbReference type="PRINTS" id="PR00368">
    <property type="entry name" value="FADPNR"/>
</dbReference>
<evidence type="ECO:0000256" key="6">
    <source>
        <dbReference type="ARBA" id="ARBA00022475"/>
    </source>
</evidence>
<evidence type="ECO:0000256" key="9">
    <source>
        <dbReference type="ARBA" id="ARBA00022982"/>
    </source>
</evidence>
<evidence type="ECO:0000256" key="10">
    <source>
        <dbReference type="ARBA" id="ARBA00023002"/>
    </source>
</evidence>
<dbReference type="InterPro" id="IPR003953">
    <property type="entry name" value="FAD-dep_OxRdtase_2_FAD-bd"/>
</dbReference>
<evidence type="ECO:0000256" key="8">
    <source>
        <dbReference type="ARBA" id="ARBA00022827"/>
    </source>
</evidence>
<dbReference type="OrthoDB" id="9806724at2"/>
<feature type="domain" description="FAD-dependent oxidoreductase 2 FAD-binding" evidence="15">
    <location>
        <begin position="6"/>
        <end position="392"/>
    </location>
</feature>
<dbReference type="InterPro" id="IPR011280">
    <property type="entry name" value="Succ_DH/Fum_Rdt_flav_su"/>
</dbReference>
<keyword evidence="7" id="KW-0285">Flavoprotein</keyword>
<feature type="domain" description="Fumarate reductase/succinate dehydrogenase flavoprotein-like C-terminal" evidence="16">
    <location>
        <begin position="452"/>
        <end position="577"/>
    </location>
</feature>
<dbReference type="InterPro" id="IPR003952">
    <property type="entry name" value="FRD_SDH_FAD_BS"/>
</dbReference>
<evidence type="ECO:0000256" key="2">
    <source>
        <dbReference type="ARBA" id="ARBA00004413"/>
    </source>
</evidence>
<proteinExistence type="inferred from homology"/>
<reference evidence="17 18" key="1">
    <citation type="submission" date="2019-03" db="EMBL/GenBank/DDBJ databases">
        <title>Cohnella endophytica sp. nov., a novel endophytic bacterium isolated from bark of Sonneratia apetala.</title>
        <authorList>
            <person name="Tuo L."/>
        </authorList>
    </citation>
    <scope>NUCLEOTIDE SEQUENCE [LARGE SCALE GENOMIC DNA]</scope>
    <source>
        <strain evidence="17 18">CCTCC AB 208254</strain>
    </source>
</reference>
<dbReference type="PRINTS" id="PR00411">
    <property type="entry name" value="PNDRDTASEI"/>
</dbReference>
<dbReference type="Gene3D" id="3.50.50.60">
    <property type="entry name" value="FAD/NAD(P)-binding domain"/>
    <property type="match status" value="1"/>
</dbReference>
<comment type="subcellular location">
    <subcellularLocation>
        <location evidence="2">Cell membrane</location>
        <topology evidence="2">Peripheral membrane protein</topology>
        <orientation evidence="2">Cytoplasmic side</orientation>
    </subcellularLocation>
</comment>